<evidence type="ECO:0000256" key="1">
    <source>
        <dbReference type="SAM" id="Phobius"/>
    </source>
</evidence>
<name>A0A075GG22_9ARCH</name>
<protein>
    <submittedName>
        <fullName evidence="2">Uncharacterized protein</fullName>
    </submittedName>
</protein>
<keyword evidence="1" id="KW-1133">Transmembrane helix</keyword>
<proteinExistence type="predicted"/>
<feature type="transmembrane region" description="Helical" evidence="1">
    <location>
        <begin position="124"/>
        <end position="143"/>
    </location>
</feature>
<sequence length="182" mass="20572">MQLAEEYYYYTFAIVFGIGLLQGAILARGIRRKFPKLKKYAKGVSIILLILFSINAAGNISKFAEPSKVEFTEFVMPETSEAAFLLLIDVLGLNAGIIAVTGIFISITLILLFRFAELNSISRYFIFTISVIVFIIAMLGRFTDYVPSTFQIILYVMYQLGMTLGIFSIMRRREKDPLEDMG</sequence>
<evidence type="ECO:0000313" key="2">
    <source>
        <dbReference type="EMBL" id="AIF02956.1"/>
    </source>
</evidence>
<keyword evidence="1" id="KW-0472">Membrane</keyword>
<reference evidence="2" key="1">
    <citation type="journal article" date="2014" name="Genome Biol. Evol.">
        <title>Pangenome evidence for extensive interdomain horizontal transfer affecting lineage core and shell genes in uncultured planktonic thaumarchaeota and euryarchaeota.</title>
        <authorList>
            <person name="Deschamps P."/>
            <person name="Zivanovic Y."/>
            <person name="Moreira D."/>
            <person name="Rodriguez-Valera F."/>
            <person name="Lopez-Garcia P."/>
        </authorList>
    </citation>
    <scope>NUCLEOTIDE SEQUENCE</scope>
</reference>
<feature type="transmembrane region" description="Helical" evidence="1">
    <location>
        <begin position="7"/>
        <end position="28"/>
    </location>
</feature>
<feature type="transmembrane region" description="Helical" evidence="1">
    <location>
        <begin position="84"/>
        <end position="112"/>
    </location>
</feature>
<feature type="transmembrane region" description="Helical" evidence="1">
    <location>
        <begin position="40"/>
        <end position="64"/>
    </location>
</feature>
<accession>A0A075GG22</accession>
<organism evidence="2">
    <name type="scientific">uncultured marine thaumarchaeote KM3_15_F02</name>
    <dbReference type="NCBI Taxonomy" id="1456029"/>
    <lineage>
        <taxon>Archaea</taxon>
        <taxon>Nitrososphaerota</taxon>
        <taxon>environmental samples</taxon>
    </lineage>
</organism>
<dbReference type="EMBL" id="KF900665">
    <property type="protein sequence ID" value="AIF02956.1"/>
    <property type="molecule type" value="Genomic_DNA"/>
</dbReference>
<dbReference type="AlphaFoldDB" id="A0A075GG22"/>
<feature type="transmembrane region" description="Helical" evidence="1">
    <location>
        <begin position="149"/>
        <end position="169"/>
    </location>
</feature>
<keyword evidence="1" id="KW-0812">Transmembrane</keyword>